<evidence type="ECO:0000256" key="2">
    <source>
        <dbReference type="ARBA" id="ARBA00010961"/>
    </source>
</evidence>
<comment type="caution">
    <text evidence="6">The sequence shown here is derived from an EMBL/GenBank/DDBJ whole genome shotgun (WGS) entry which is preliminary data.</text>
</comment>
<gene>
    <name evidence="6" type="ORF">DCO56_00025</name>
</gene>
<keyword evidence="3" id="KW-0815">Transposition</keyword>
<evidence type="ECO:0000313" key="7">
    <source>
        <dbReference type="Proteomes" id="UP000250831"/>
    </source>
</evidence>
<organism evidence="6 7">
    <name type="scientific">Sphingobacterium athyrii</name>
    <dbReference type="NCBI Taxonomy" id="2152717"/>
    <lineage>
        <taxon>Bacteria</taxon>
        <taxon>Pseudomonadati</taxon>
        <taxon>Bacteroidota</taxon>
        <taxon>Sphingobacteriia</taxon>
        <taxon>Sphingobacteriales</taxon>
        <taxon>Sphingobacteriaceae</taxon>
        <taxon>Sphingobacterium</taxon>
    </lineage>
</organism>
<dbReference type="GO" id="GO:0006313">
    <property type="term" value="P:DNA transposition"/>
    <property type="evidence" value="ECO:0007669"/>
    <property type="project" value="InterPro"/>
</dbReference>
<evidence type="ECO:0000313" key="6">
    <source>
        <dbReference type="EMBL" id="PUV25425.1"/>
    </source>
</evidence>
<proteinExistence type="inferred from homology"/>
<keyword evidence="4" id="KW-0238">DNA-binding</keyword>
<dbReference type="GO" id="GO:0004803">
    <property type="term" value="F:transposase activity"/>
    <property type="evidence" value="ECO:0007669"/>
    <property type="project" value="InterPro"/>
</dbReference>
<evidence type="ECO:0000256" key="5">
    <source>
        <dbReference type="ARBA" id="ARBA00023172"/>
    </source>
</evidence>
<reference evidence="6 7" key="1">
    <citation type="submission" date="2018-04" db="EMBL/GenBank/DDBJ databases">
        <title>Sphingobacterium sp. M46 Genome.</title>
        <authorList>
            <person name="Cheng J."/>
            <person name="Li Y."/>
        </authorList>
    </citation>
    <scope>NUCLEOTIDE SEQUENCE [LARGE SCALE GENOMIC DNA]</scope>
    <source>
        <strain evidence="6 7">M46</strain>
    </source>
</reference>
<keyword evidence="5" id="KW-0233">DNA recombination</keyword>
<keyword evidence="7" id="KW-1185">Reference proteome</keyword>
<evidence type="ECO:0000256" key="1">
    <source>
        <dbReference type="ARBA" id="ARBA00002190"/>
    </source>
</evidence>
<evidence type="ECO:0000256" key="4">
    <source>
        <dbReference type="ARBA" id="ARBA00023125"/>
    </source>
</evidence>
<protein>
    <submittedName>
        <fullName evidence="6">Uncharacterized protein</fullName>
    </submittedName>
</protein>
<dbReference type="AlphaFoldDB" id="A0A363NXA6"/>
<name>A0A363NXA6_9SPHI</name>
<evidence type="ECO:0000256" key="3">
    <source>
        <dbReference type="ARBA" id="ARBA00022578"/>
    </source>
</evidence>
<dbReference type="GO" id="GO:0003677">
    <property type="term" value="F:DNA binding"/>
    <property type="evidence" value="ECO:0007669"/>
    <property type="project" value="UniProtKB-KW"/>
</dbReference>
<dbReference type="OrthoDB" id="9779930at2"/>
<accession>A0A363NXA6</accession>
<dbReference type="Pfam" id="PF00872">
    <property type="entry name" value="Transposase_mut"/>
    <property type="match status" value="1"/>
</dbReference>
<comment type="function">
    <text evidence="1">Required for the transposition of the insertion element.</text>
</comment>
<dbReference type="Proteomes" id="UP000250831">
    <property type="component" value="Unassembled WGS sequence"/>
</dbReference>
<dbReference type="EMBL" id="QCXX01000001">
    <property type="protein sequence ID" value="PUV25425.1"/>
    <property type="molecule type" value="Genomic_DNA"/>
</dbReference>
<sequence>MYQTYRRRDREALDRGSVKAENTEYVDRVIPAVTEWRNRPLEPIYPFIFLNCIHFKVREQLCSESCGL</sequence>
<dbReference type="InterPro" id="IPR001207">
    <property type="entry name" value="Transposase_mutator"/>
</dbReference>
<comment type="similarity">
    <text evidence="2">Belongs to the transposase mutator family.</text>
</comment>